<name>A0A2X0J982_9ACTN</name>
<evidence type="ECO:0000313" key="2">
    <source>
        <dbReference type="Proteomes" id="UP000248889"/>
    </source>
</evidence>
<reference evidence="1 2" key="1">
    <citation type="submission" date="2018-06" db="EMBL/GenBank/DDBJ databases">
        <title>Streptacidiphilus pinicola sp. nov., isolated from pine grove soil.</title>
        <authorList>
            <person name="Roh S.G."/>
            <person name="Park S."/>
            <person name="Kim M.-K."/>
            <person name="Yun B.-R."/>
            <person name="Park J."/>
            <person name="Kim M.J."/>
            <person name="Kim Y.S."/>
            <person name="Kim S.B."/>
        </authorList>
    </citation>
    <scope>NUCLEOTIDE SEQUENCE [LARGE SCALE GENOMIC DNA]</scope>
    <source>
        <strain evidence="1 2">MMS16-CNU450</strain>
    </source>
</reference>
<accession>A0A2X0J982</accession>
<keyword evidence="2" id="KW-1185">Reference proteome</keyword>
<dbReference type="EMBL" id="QKYN01000073">
    <property type="protein sequence ID" value="RAG84038.1"/>
    <property type="molecule type" value="Genomic_DNA"/>
</dbReference>
<organism evidence="1 2">
    <name type="scientific">Streptacidiphilus pinicola</name>
    <dbReference type="NCBI Taxonomy" id="2219663"/>
    <lineage>
        <taxon>Bacteria</taxon>
        <taxon>Bacillati</taxon>
        <taxon>Actinomycetota</taxon>
        <taxon>Actinomycetes</taxon>
        <taxon>Kitasatosporales</taxon>
        <taxon>Streptomycetaceae</taxon>
        <taxon>Streptacidiphilus</taxon>
    </lineage>
</organism>
<comment type="caution">
    <text evidence="1">The sequence shown here is derived from an EMBL/GenBank/DDBJ whole genome shotgun (WGS) entry which is preliminary data.</text>
</comment>
<proteinExistence type="predicted"/>
<gene>
    <name evidence="1" type="ORF">DN069_19255</name>
</gene>
<dbReference type="Proteomes" id="UP000248889">
    <property type="component" value="Unassembled WGS sequence"/>
</dbReference>
<dbReference type="AlphaFoldDB" id="A0A2X0J982"/>
<sequence length="117" mass="12757">MPPQPPPKAPRPPFGSQISIDAKGNLSVGALWQKWTRHVSQCTVQTLDQTGRRVTVTRALTIGLFALGAKKKTGHVTVIVATQAGETKVHKVPANFAEQTLTWAVAFNLWHQAVYGF</sequence>
<protein>
    <submittedName>
        <fullName evidence="1">Uncharacterized protein</fullName>
    </submittedName>
</protein>
<evidence type="ECO:0000313" key="1">
    <source>
        <dbReference type="EMBL" id="RAG84038.1"/>
    </source>
</evidence>